<feature type="coiled-coil region" evidence="2">
    <location>
        <begin position="307"/>
        <end position="519"/>
    </location>
</feature>
<evidence type="ECO:0000313" key="3">
    <source>
        <dbReference type="EMBL" id="KAF8393166.1"/>
    </source>
</evidence>
<protein>
    <submittedName>
        <fullName evidence="3">Uncharacterized protein</fullName>
    </submittedName>
</protein>
<gene>
    <name evidence="3" type="ORF">HHK36_021407</name>
</gene>
<dbReference type="AlphaFoldDB" id="A0A835D7T3"/>
<dbReference type="EMBL" id="JABCRI010000015">
    <property type="protein sequence ID" value="KAF8393166.1"/>
    <property type="molecule type" value="Genomic_DNA"/>
</dbReference>
<feature type="coiled-coil region" evidence="2">
    <location>
        <begin position="107"/>
        <end position="267"/>
    </location>
</feature>
<evidence type="ECO:0000256" key="2">
    <source>
        <dbReference type="SAM" id="Coils"/>
    </source>
</evidence>
<comment type="caution">
    <text evidence="3">The sequence shown here is derived from an EMBL/GenBank/DDBJ whole genome shotgun (WGS) entry which is preliminary data.</text>
</comment>
<reference evidence="3 4" key="1">
    <citation type="submission" date="2020-04" db="EMBL/GenBank/DDBJ databases">
        <title>Plant Genome Project.</title>
        <authorList>
            <person name="Zhang R.-G."/>
        </authorList>
    </citation>
    <scope>NUCLEOTIDE SEQUENCE [LARGE SCALE GENOMIC DNA]</scope>
    <source>
        <strain evidence="3">YNK0</strain>
        <tissue evidence="3">Leaf</tissue>
    </source>
</reference>
<keyword evidence="1 2" id="KW-0175">Coiled coil</keyword>
<accession>A0A835D7T3</accession>
<dbReference type="GO" id="GO:0007131">
    <property type="term" value="P:reciprocal meiotic recombination"/>
    <property type="evidence" value="ECO:0007669"/>
    <property type="project" value="TreeGrafter"/>
</dbReference>
<dbReference type="PANTHER" id="PTHR23160:SF19">
    <property type="entry name" value="MYOSIN HEAVY CHAIN-RELATED PROTEIN"/>
    <property type="match status" value="1"/>
</dbReference>
<evidence type="ECO:0000313" key="4">
    <source>
        <dbReference type="Proteomes" id="UP000655225"/>
    </source>
</evidence>
<keyword evidence="4" id="KW-1185">Reference proteome</keyword>
<dbReference type="Proteomes" id="UP000655225">
    <property type="component" value="Unassembled WGS sequence"/>
</dbReference>
<sequence>MGLELDQLESKHLIKTQAELKHVCPLWLNRKQTKLGFTRTPKRKEHALQIIRSVLGNRKSGIDSSDNGATEPTRILLERLFAQTQKMEEQMSRDSSLPPDIQLGFNLEILESDLQAVLAALRKKEEDLQDAERVVLLEHAEIKRTKQELEQREEEIVAARSKQEKLEEDLKQANHDLASQVRQIEDLKLLVKERDQEIVTTQSALSLKEGDLDKLRNELTEKSKEAAKTESNLKSRDHLLNEANGIIKKQEAEVQELRMAFREKEQELEASVTLRKLEEEKLKLAETKLEKRTVDWLSAQEELKTLAEEASKRMGETNETLEDFRRVKKLLADVRSELVSSQKSLASSRLKMEDQEHQLEKQLAELEEQKFIVMSYITSLKDANIEVESERAKLRVAEARNKELEWDLSMEKELMDQLQTELNKERSYLELALQEKSVLLEELEQKTSEFGEAHNLLQFKESELVEARLQIQQLTSRQASFQVMLEEKDTDLSNARKKLEEANKEVAELKLLMKSREEQLIQATAILQEKEDHGQIMQHELDDTKLKFSEAATVVERIADLTNKLVISMKDEENALIPFDEESTLPEMEHELVHYLLDADDLNKLALSNLADMSRELLKKAILTERLVKEAGTMSELGIYKIIPKSGVRRHTYKMEIEHKFAINQITASHYAVVLVRTAFQLELHKLLTITNGSAKKLLTKPSRSVFHCYKLHSVNCKFGCNTKAHVKHFFALVENILRARVYRAKESTLTEQTRKRALFFNLGDPSTST</sequence>
<dbReference type="OrthoDB" id="2019763at2759"/>
<dbReference type="PANTHER" id="PTHR23160">
    <property type="entry name" value="SYNAPTONEMAL COMPLEX PROTEIN-RELATED"/>
    <property type="match status" value="1"/>
</dbReference>
<proteinExistence type="predicted"/>
<organism evidence="3 4">
    <name type="scientific">Tetracentron sinense</name>
    <name type="common">Spur-leaf</name>
    <dbReference type="NCBI Taxonomy" id="13715"/>
    <lineage>
        <taxon>Eukaryota</taxon>
        <taxon>Viridiplantae</taxon>
        <taxon>Streptophyta</taxon>
        <taxon>Embryophyta</taxon>
        <taxon>Tracheophyta</taxon>
        <taxon>Spermatophyta</taxon>
        <taxon>Magnoliopsida</taxon>
        <taxon>Trochodendrales</taxon>
        <taxon>Trochodendraceae</taxon>
        <taxon>Tetracentron</taxon>
    </lineage>
</organism>
<evidence type="ECO:0000256" key="1">
    <source>
        <dbReference type="ARBA" id="ARBA00023054"/>
    </source>
</evidence>
<name>A0A835D7T3_TETSI</name>